<evidence type="ECO:0000259" key="1">
    <source>
        <dbReference type="Pfam" id="PF21399"/>
    </source>
</evidence>
<evidence type="ECO:0000313" key="3">
    <source>
        <dbReference type="Proteomes" id="UP001221142"/>
    </source>
</evidence>
<dbReference type="InterPro" id="IPR049139">
    <property type="entry name" value="TERT_C"/>
</dbReference>
<dbReference type="AlphaFoldDB" id="A0AAD7CL72"/>
<dbReference type="Gene3D" id="1.10.357.90">
    <property type="match status" value="1"/>
</dbReference>
<gene>
    <name evidence="2" type="ORF">FB45DRAFT_10612</name>
</gene>
<sequence length="119" mass="13511">MNGYICEWGLDTRKSAAFLRDTVQQMISYSLVVIRNKASTRFSVSHGGKADVQKSAVTWLGMHAFHAIFSRRPARYAELLRMLNAYLAKPLNGRYARRFRRLTTEGLGDMTPIDPNSTI</sequence>
<comment type="caution">
    <text evidence="2">The sequence shown here is derived from an EMBL/GenBank/DDBJ whole genome shotgun (WGS) entry which is preliminary data.</text>
</comment>
<dbReference type="Pfam" id="PF21399">
    <property type="entry name" value="TERT_C"/>
    <property type="match status" value="1"/>
</dbReference>
<keyword evidence="3" id="KW-1185">Reference proteome</keyword>
<organism evidence="2 3">
    <name type="scientific">Roridomyces roridus</name>
    <dbReference type="NCBI Taxonomy" id="1738132"/>
    <lineage>
        <taxon>Eukaryota</taxon>
        <taxon>Fungi</taxon>
        <taxon>Dikarya</taxon>
        <taxon>Basidiomycota</taxon>
        <taxon>Agaricomycotina</taxon>
        <taxon>Agaricomycetes</taxon>
        <taxon>Agaricomycetidae</taxon>
        <taxon>Agaricales</taxon>
        <taxon>Marasmiineae</taxon>
        <taxon>Mycenaceae</taxon>
        <taxon>Roridomyces</taxon>
    </lineage>
</organism>
<feature type="domain" description="Telomerase reverse transcriptase C-terminal extension" evidence="1">
    <location>
        <begin position="13"/>
        <end position="83"/>
    </location>
</feature>
<reference evidence="2" key="1">
    <citation type="submission" date="2023-03" db="EMBL/GenBank/DDBJ databases">
        <title>Massive genome expansion in bonnet fungi (Mycena s.s.) driven by repeated elements and novel gene families across ecological guilds.</title>
        <authorList>
            <consortium name="Lawrence Berkeley National Laboratory"/>
            <person name="Harder C.B."/>
            <person name="Miyauchi S."/>
            <person name="Viragh M."/>
            <person name="Kuo A."/>
            <person name="Thoen E."/>
            <person name="Andreopoulos B."/>
            <person name="Lu D."/>
            <person name="Skrede I."/>
            <person name="Drula E."/>
            <person name="Henrissat B."/>
            <person name="Morin E."/>
            <person name="Kohler A."/>
            <person name="Barry K."/>
            <person name="LaButti K."/>
            <person name="Morin E."/>
            <person name="Salamov A."/>
            <person name="Lipzen A."/>
            <person name="Mereny Z."/>
            <person name="Hegedus B."/>
            <person name="Baldrian P."/>
            <person name="Stursova M."/>
            <person name="Weitz H."/>
            <person name="Taylor A."/>
            <person name="Grigoriev I.V."/>
            <person name="Nagy L.G."/>
            <person name="Martin F."/>
            <person name="Kauserud H."/>
        </authorList>
    </citation>
    <scope>NUCLEOTIDE SEQUENCE</scope>
    <source>
        <strain evidence="2">9284</strain>
    </source>
</reference>
<accession>A0AAD7CL72</accession>
<evidence type="ECO:0000313" key="2">
    <source>
        <dbReference type="EMBL" id="KAJ7650137.1"/>
    </source>
</evidence>
<dbReference type="EMBL" id="JARKIF010000001">
    <property type="protein sequence ID" value="KAJ7650137.1"/>
    <property type="molecule type" value="Genomic_DNA"/>
</dbReference>
<name>A0AAD7CL72_9AGAR</name>
<dbReference type="Proteomes" id="UP001221142">
    <property type="component" value="Unassembled WGS sequence"/>
</dbReference>
<protein>
    <recommendedName>
        <fullName evidence="1">Telomerase reverse transcriptase C-terminal extension domain-containing protein</fullName>
    </recommendedName>
</protein>
<proteinExistence type="predicted"/>